<keyword evidence="10" id="KW-1185">Reference proteome</keyword>
<feature type="transmembrane region" description="Helical" evidence="5">
    <location>
        <begin position="21"/>
        <end position="41"/>
    </location>
</feature>
<evidence type="ECO:0000256" key="1">
    <source>
        <dbReference type="ARBA" id="ARBA00004141"/>
    </source>
</evidence>
<dbReference type="AlphaFoldDB" id="A0A4Q9L8S4"/>
<dbReference type="VEuPathDB" id="MicrosporidiaDB:CWI38_0556p0050"/>
<dbReference type="Proteomes" id="UP000292282">
    <property type="component" value="Unassembled WGS sequence"/>
</dbReference>
<evidence type="ECO:0000313" key="8">
    <source>
        <dbReference type="EMBL" id="TBU11378.1"/>
    </source>
</evidence>
<evidence type="ECO:0000256" key="2">
    <source>
        <dbReference type="ARBA" id="ARBA00022692"/>
    </source>
</evidence>
<keyword evidence="3 5" id="KW-1133">Transmembrane helix</keyword>
<proteinExistence type="predicted"/>
<evidence type="ECO:0000313" key="10">
    <source>
        <dbReference type="Proteomes" id="UP000292282"/>
    </source>
</evidence>
<comment type="caution">
    <text evidence="7">The sequence shown here is derived from an EMBL/GenBank/DDBJ whole genome shotgun (WGS) entry which is preliminary data.</text>
</comment>
<evidence type="ECO:0000313" key="7">
    <source>
        <dbReference type="EMBL" id="TBU03150.1"/>
    </source>
</evidence>
<evidence type="ECO:0000256" key="5">
    <source>
        <dbReference type="SAM" id="Phobius"/>
    </source>
</evidence>
<evidence type="ECO:0000256" key="3">
    <source>
        <dbReference type="ARBA" id="ARBA00022989"/>
    </source>
</evidence>
<dbReference type="EMBL" id="PITJ01000347">
    <property type="protein sequence ID" value="TBU03150.1"/>
    <property type="molecule type" value="Genomic_DNA"/>
</dbReference>
<dbReference type="EMBL" id="PITK01000556">
    <property type="protein sequence ID" value="TBU13027.1"/>
    <property type="molecule type" value="Genomic_DNA"/>
</dbReference>
<dbReference type="OrthoDB" id="1932233at2759"/>
<organism evidence="7 11">
    <name type="scientific">Hamiltosporidium tvaerminnensis</name>
    <dbReference type="NCBI Taxonomy" id="1176355"/>
    <lineage>
        <taxon>Eukaryota</taxon>
        <taxon>Fungi</taxon>
        <taxon>Fungi incertae sedis</taxon>
        <taxon>Microsporidia</taxon>
        <taxon>Dubosqiidae</taxon>
        <taxon>Hamiltosporidium</taxon>
    </lineage>
</organism>
<gene>
    <name evidence="7" type="ORF">CWI37_0347p0040</name>
    <name evidence="6" type="ORF">CWI37_1104p0020</name>
    <name evidence="9" type="ORF">CWI38_0556p0050</name>
    <name evidence="8" type="ORF">CWI38_1239p0030</name>
</gene>
<dbReference type="VEuPathDB" id="MicrosporidiaDB:CWI37_1104p0020"/>
<evidence type="ECO:0000313" key="6">
    <source>
        <dbReference type="EMBL" id="TBU00121.1"/>
    </source>
</evidence>
<dbReference type="Pfam" id="PF04061">
    <property type="entry name" value="ORMDL"/>
    <property type="match status" value="1"/>
</dbReference>
<dbReference type="EMBL" id="PITK01001239">
    <property type="protein sequence ID" value="TBU11378.1"/>
    <property type="molecule type" value="Genomic_DNA"/>
</dbReference>
<keyword evidence="2 5" id="KW-0812">Transmembrane</keyword>
<sequence length="148" mass="17351">MKQPVIPSGVSQNVAWTLQKGSWITHITVTILVKVLYAQLFNPNLSWQLTILTYNFCSFIFFHWIIGDPFDHQYCGHTFWEQMTEQLENSPSLIFLCVYPVVLFIIGNHIVEWNAIMFYLCVFSLCIVIIPKFGFMHRKRLFGIRGDK</sequence>
<dbReference type="EMBL" id="PITJ01001104">
    <property type="protein sequence ID" value="TBU00121.1"/>
    <property type="molecule type" value="Genomic_DNA"/>
</dbReference>
<keyword evidence="4 5" id="KW-0472">Membrane</keyword>
<feature type="transmembrane region" description="Helical" evidence="5">
    <location>
        <begin position="93"/>
        <end position="110"/>
    </location>
</feature>
<name>A0A4Q9L8S4_9MICR</name>
<accession>A0A4Q9L8S4</accession>
<dbReference type="STRING" id="1176355.A0A4Q9L8S4"/>
<dbReference type="VEuPathDB" id="MicrosporidiaDB:CWI38_1239p0030"/>
<dbReference type="InterPro" id="IPR007203">
    <property type="entry name" value="ORMDL"/>
</dbReference>
<feature type="transmembrane region" description="Helical" evidence="5">
    <location>
        <begin position="116"/>
        <end position="135"/>
    </location>
</feature>
<evidence type="ECO:0000313" key="11">
    <source>
        <dbReference type="Proteomes" id="UP000292362"/>
    </source>
</evidence>
<dbReference type="GO" id="GO:0005789">
    <property type="term" value="C:endoplasmic reticulum membrane"/>
    <property type="evidence" value="ECO:0007669"/>
    <property type="project" value="InterPro"/>
</dbReference>
<evidence type="ECO:0000256" key="4">
    <source>
        <dbReference type="ARBA" id="ARBA00023136"/>
    </source>
</evidence>
<dbReference type="Proteomes" id="UP000292362">
    <property type="component" value="Unassembled WGS sequence"/>
</dbReference>
<comment type="subcellular location">
    <subcellularLocation>
        <location evidence="1">Membrane</location>
        <topology evidence="1">Multi-pass membrane protein</topology>
    </subcellularLocation>
</comment>
<feature type="transmembrane region" description="Helical" evidence="5">
    <location>
        <begin position="47"/>
        <end position="66"/>
    </location>
</feature>
<dbReference type="VEuPathDB" id="MicrosporidiaDB:CWI37_0347p0040"/>
<reference evidence="10 11" key="1">
    <citation type="submission" date="2017-12" db="EMBL/GenBank/DDBJ databases">
        <authorList>
            <person name="Pombert J.-F."/>
            <person name="Haag K.L."/>
            <person name="Ebert D."/>
        </authorList>
    </citation>
    <scope>NUCLEOTIDE SEQUENCE [LARGE SCALE GENOMIC DNA]</scope>
    <source>
        <strain evidence="7">FI-OER-3-3</strain>
        <strain evidence="8">IL-G-3</strain>
    </source>
</reference>
<dbReference type="PANTHER" id="PTHR12665">
    <property type="entry name" value="ORMDL PROTEINS"/>
    <property type="match status" value="1"/>
</dbReference>
<protein>
    <submittedName>
        <fullName evidence="7">ORM1-like protein</fullName>
    </submittedName>
</protein>
<evidence type="ECO:0000313" key="9">
    <source>
        <dbReference type="EMBL" id="TBU13027.1"/>
    </source>
</evidence>